<dbReference type="Gene3D" id="1.10.8.770">
    <property type="match status" value="1"/>
</dbReference>
<dbReference type="AlphaFoldDB" id="A0A0L0DQV8"/>
<proteinExistence type="predicted"/>
<dbReference type="SUPFAM" id="SSF52540">
    <property type="entry name" value="P-loop containing nucleoside triphosphate hydrolases"/>
    <property type="match status" value="1"/>
</dbReference>
<keyword evidence="4" id="KW-0554">One-carbon metabolism</keyword>
<dbReference type="Gene3D" id="3.40.50.300">
    <property type="entry name" value="P-loop containing nucleotide triphosphate hydrolases"/>
    <property type="match status" value="2"/>
</dbReference>
<evidence type="ECO:0000256" key="6">
    <source>
        <dbReference type="ARBA" id="ARBA00022741"/>
    </source>
</evidence>
<gene>
    <name evidence="8" type="ORF">AMSG_01535</name>
</gene>
<evidence type="ECO:0000256" key="3">
    <source>
        <dbReference type="ARBA" id="ARBA00012295"/>
    </source>
</evidence>
<organism evidence="8 9">
    <name type="scientific">Thecamonas trahens ATCC 50062</name>
    <dbReference type="NCBI Taxonomy" id="461836"/>
    <lineage>
        <taxon>Eukaryota</taxon>
        <taxon>Apusozoa</taxon>
        <taxon>Apusomonadida</taxon>
        <taxon>Apusomonadidae</taxon>
        <taxon>Thecamonas</taxon>
    </lineage>
</organism>
<dbReference type="eggNOG" id="KOG4230">
    <property type="taxonomic scope" value="Eukaryota"/>
</dbReference>
<dbReference type="GO" id="GO:0004329">
    <property type="term" value="F:formate-tetrahydrofolate ligase activity"/>
    <property type="evidence" value="ECO:0007669"/>
    <property type="project" value="UniProtKB-EC"/>
</dbReference>
<dbReference type="GO" id="GO:0005524">
    <property type="term" value="F:ATP binding"/>
    <property type="evidence" value="ECO:0007669"/>
    <property type="project" value="UniProtKB-KW"/>
</dbReference>
<dbReference type="InterPro" id="IPR000559">
    <property type="entry name" value="Formate_THF_ligase"/>
</dbReference>
<dbReference type="EC" id="6.3.4.3" evidence="3"/>
<dbReference type="GO" id="GO:0035999">
    <property type="term" value="P:tetrahydrofolate interconversion"/>
    <property type="evidence" value="ECO:0007669"/>
    <property type="project" value="UniProtKB-UniPathway"/>
</dbReference>
<dbReference type="InterPro" id="IPR020628">
    <property type="entry name" value="Formate_THF_ligase_CS"/>
</dbReference>
<keyword evidence="5 8" id="KW-0436">Ligase</keyword>
<dbReference type="Proteomes" id="UP000054408">
    <property type="component" value="Unassembled WGS sequence"/>
</dbReference>
<evidence type="ECO:0000256" key="2">
    <source>
        <dbReference type="ARBA" id="ARBA00011738"/>
    </source>
</evidence>
<dbReference type="UniPathway" id="UPA00193"/>
<evidence type="ECO:0000256" key="7">
    <source>
        <dbReference type="ARBA" id="ARBA00022840"/>
    </source>
</evidence>
<evidence type="ECO:0000256" key="4">
    <source>
        <dbReference type="ARBA" id="ARBA00022563"/>
    </source>
</evidence>
<dbReference type="RefSeq" id="XP_013761586.1">
    <property type="nucleotide sequence ID" value="XM_013906132.1"/>
</dbReference>
<evidence type="ECO:0000256" key="1">
    <source>
        <dbReference type="ARBA" id="ARBA00004777"/>
    </source>
</evidence>
<dbReference type="OrthoDB" id="1845775at2759"/>
<reference evidence="8 9" key="1">
    <citation type="submission" date="2010-05" db="EMBL/GenBank/DDBJ databases">
        <title>The Genome Sequence of Thecamonas trahens ATCC 50062.</title>
        <authorList>
            <consortium name="The Broad Institute Genome Sequencing Platform"/>
            <person name="Russ C."/>
            <person name="Cuomo C."/>
            <person name="Shea T."/>
            <person name="Young S.K."/>
            <person name="Zeng Q."/>
            <person name="Koehrsen M."/>
            <person name="Haas B."/>
            <person name="Borodovsky M."/>
            <person name="Guigo R."/>
            <person name="Alvarado L."/>
            <person name="Berlin A."/>
            <person name="Bochicchio J."/>
            <person name="Borenstein D."/>
            <person name="Chapman S."/>
            <person name="Chen Z."/>
            <person name="Freedman E."/>
            <person name="Gellesch M."/>
            <person name="Goldberg J."/>
            <person name="Griggs A."/>
            <person name="Gujja S."/>
            <person name="Heilman E."/>
            <person name="Heiman D."/>
            <person name="Hepburn T."/>
            <person name="Howarth C."/>
            <person name="Jen D."/>
            <person name="Larson L."/>
            <person name="Mehta T."/>
            <person name="Park D."/>
            <person name="Pearson M."/>
            <person name="Roberts A."/>
            <person name="Saif S."/>
            <person name="Shenoy N."/>
            <person name="Sisk P."/>
            <person name="Stolte C."/>
            <person name="Sykes S."/>
            <person name="Thomson T."/>
            <person name="Walk T."/>
            <person name="White J."/>
            <person name="Yandava C."/>
            <person name="Burger G."/>
            <person name="Gray M.W."/>
            <person name="Holland P.W.H."/>
            <person name="King N."/>
            <person name="Lang F.B.F."/>
            <person name="Roger A.J."/>
            <person name="Ruiz-Trillo I."/>
            <person name="Lander E."/>
            <person name="Nusbaum C."/>
        </authorList>
    </citation>
    <scope>NUCLEOTIDE SEQUENCE [LARGE SCALE GENOMIC DNA]</scope>
    <source>
        <strain evidence="8 9">ATCC 50062</strain>
    </source>
</reference>
<keyword evidence="9" id="KW-1185">Reference proteome</keyword>
<protein>
    <recommendedName>
        <fullName evidence="3">formate--tetrahydrofolate ligase</fullName>
        <ecNumber evidence="3">6.3.4.3</ecNumber>
    </recommendedName>
</protein>
<dbReference type="FunFam" id="3.10.410.10:FF:000001">
    <property type="entry name" value="Putative formate--tetrahydrofolate ligase"/>
    <property type="match status" value="1"/>
</dbReference>
<dbReference type="FunFam" id="3.40.50.300:FF:001859">
    <property type="entry name" value="Formate--tetrahydrofolate ligase"/>
    <property type="match status" value="1"/>
</dbReference>
<evidence type="ECO:0000313" key="9">
    <source>
        <dbReference type="Proteomes" id="UP000054408"/>
    </source>
</evidence>
<name>A0A0L0DQV8_THETB</name>
<evidence type="ECO:0000313" key="8">
    <source>
        <dbReference type="EMBL" id="KNC54684.1"/>
    </source>
</evidence>
<dbReference type="FunFam" id="1.10.8.770:FF:000001">
    <property type="entry name" value="Methylenetetrahydrofolate dehydrogenase (NADP+ dependent) 1 like"/>
    <property type="match status" value="1"/>
</dbReference>
<dbReference type="STRING" id="461836.A0A0L0DQV8"/>
<dbReference type="GO" id="GO:0005737">
    <property type="term" value="C:cytoplasm"/>
    <property type="evidence" value="ECO:0007669"/>
    <property type="project" value="UniProtKB-ARBA"/>
</dbReference>
<sequence>MAEKLGLVDDEYIPVGHYAGKVDAAAVLERLGPDAPQGKYVLITGINPTPLGEGKSTTAIGLSQALGAHLDRNVVCTARVPAMSTTFGIKGGAAGGGYAQIVPMDVFNLGLPDSHYASLATNLIAAQLDTRMYHESTQSDAALYRRLVPTVKGVRTFAPIMLKRLAKLGIDKTEPDELTPEEIRKFVRLDIDPHTISFMRVLDVNDRSLRKITINQSPTEKGRIREAEFAVTSASELCSAQVLCTSLGDLKEKIGNTVVAFSRSGDAVTVDDLGVTGAATLIMRDTVKPNLMQTIEGTPVLVSGSCFANISVGNSAVIADQVALKLVGNDGFVVTEAGFSEAIGAEKFFNIKCRVSGLQPSAVVLVATVRALKVHGGGPPVSPGRPLDDAYTSEALDLLEAGLTNLRDHIGNLTKYGVPVVVAINKFSTDTDAEVALVRDAAIAAGAVDAVCSEHHGKGGAGAVDLANAVIAATQEPSDFKHLYELDLPLKDKIEVIAREIYGADGVKYSTKATARLRDYERLGFGKLPVCIAKTQYAFSHRPADKGGKPSGYTFEISDVKSAIGAGFVVPIAGSVSLMPGLPTRPAIYDQDVYTGDDDTAGASNGMAIGDAIGLM</sequence>
<dbReference type="OMA" id="KFWNLKC"/>
<keyword evidence="6" id="KW-0547">Nucleotide-binding</keyword>
<dbReference type="Pfam" id="PF01268">
    <property type="entry name" value="FTHFS"/>
    <property type="match status" value="1"/>
</dbReference>
<keyword evidence="7" id="KW-0067">ATP-binding</keyword>
<dbReference type="EMBL" id="GL349438">
    <property type="protein sequence ID" value="KNC54684.1"/>
    <property type="molecule type" value="Genomic_DNA"/>
</dbReference>
<comment type="pathway">
    <text evidence="1">One-carbon metabolism; tetrahydrofolate interconversion.</text>
</comment>
<accession>A0A0L0DQV8</accession>
<dbReference type="GeneID" id="25561282"/>
<dbReference type="Gene3D" id="3.10.410.10">
    <property type="entry name" value="Formyltetrahydrofolate synthetase, domain 3"/>
    <property type="match status" value="1"/>
</dbReference>
<comment type="subunit">
    <text evidence="2">Homodimer.</text>
</comment>
<dbReference type="InterPro" id="IPR027417">
    <property type="entry name" value="P-loop_NTPase"/>
</dbReference>
<dbReference type="PROSITE" id="PS00721">
    <property type="entry name" value="FTHFS_1"/>
    <property type="match status" value="1"/>
</dbReference>
<dbReference type="PROSITE" id="PS00722">
    <property type="entry name" value="FTHFS_2"/>
    <property type="match status" value="1"/>
</dbReference>
<evidence type="ECO:0000256" key="5">
    <source>
        <dbReference type="ARBA" id="ARBA00022598"/>
    </source>
</evidence>